<name>A0A855Y126_LIMRT</name>
<accession>A0A855Y126</accession>
<evidence type="ECO:0000313" key="2">
    <source>
        <dbReference type="Proteomes" id="UP000245980"/>
    </source>
</evidence>
<dbReference type="AlphaFoldDB" id="A0A855Y126"/>
<evidence type="ECO:0000313" key="1">
    <source>
        <dbReference type="EMBL" id="PWT43100.1"/>
    </source>
</evidence>
<dbReference type="NCBIfam" id="TIGR01636">
    <property type="entry name" value="phage_rinA"/>
    <property type="match status" value="1"/>
</dbReference>
<dbReference type="InterPro" id="IPR006523">
    <property type="entry name" value="RinA"/>
</dbReference>
<dbReference type="RefSeq" id="WP_050764457.1">
    <property type="nucleotide sequence ID" value="NZ_MBLT01000046.1"/>
</dbReference>
<protein>
    <submittedName>
        <fullName evidence="1">Transcriptional regulator</fullName>
    </submittedName>
</protein>
<comment type="caution">
    <text evidence="1">The sequence shown here is derived from an EMBL/GenBank/DDBJ whole genome shotgun (WGS) entry which is preliminary data.</text>
</comment>
<organism evidence="1 2">
    <name type="scientific">Limosilactobacillus reuteri</name>
    <name type="common">Lactobacillus reuteri</name>
    <dbReference type="NCBI Taxonomy" id="1598"/>
    <lineage>
        <taxon>Bacteria</taxon>
        <taxon>Bacillati</taxon>
        <taxon>Bacillota</taxon>
        <taxon>Bacilli</taxon>
        <taxon>Lactobacillales</taxon>
        <taxon>Lactobacillaceae</taxon>
        <taxon>Limosilactobacillus</taxon>
    </lineage>
</organism>
<reference evidence="1 2" key="1">
    <citation type="journal article" date="2018" name="Front. Microbiol.">
        <title>Comparative Genomics of the Herbivore Gut Symbiont Lactobacillus reuteri Reveals Genetic Diversity and Lifestyle Adaptation.</title>
        <authorList>
            <person name="Zhao J."/>
        </authorList>
    </citation>
    <scope>NUCLEOTIDE SEQUENCE [LARGE SCALE GENOMIC DNA]</scope>
    <source>
        <strain evidence="1 2">LR10</strain>
    </source>
</reference>
<proteinExistence type="predicted"/>
<gene>
    <name evidence="1" type="ORF">DKZ22_01780</name>
</gene>
<dbReference type="EMBL" id="QGHT01000004">
    <property type="protein sequence ID" value="PWT43100.1"/>
    <property type="molecule type" value="Genomic_DNA"/>
</dbReference>
<dbReference type="Proteomes" id="UP000245980">
    <property type="component" value="Unassembled WGS sequence"/>
</dbReference>
<sequence length="170" mass="19513">MVSVNSGSSPDTKIGHEIDYYIRDLRGEVVRKSVQHMLEDILRDYPKLPSYIKQREDELKYPTPEQDDNVGGGRALNKLSDPVGREVITINDDRWLQQLKKERQAIDECLDESGVVTEKIIQETYFKGNVGLRMVDLCDRQIIPVSTTKAYELRNSFLVELGKKLNVDVM</sequence>